<dbReference type="OrthoDB" id="1467634at2"/>
<keyword evidence="1" id="KW-0645">Protease</keyword>
<name>A0A556N311_9FLAO</name>
<evidence type="ECO:0000313" key="1">
    <source>
        <dbReference type="EMBL" id="TSJ46587.1"/>
    </source>
</evidence>
<dbReference type="EMBL" id="VLPL01000002">
    <property type="protein sequence ID" value="TSJ46587.1"/>
    <property type="molecule type" value="Genomic_DNA"/>
</dbReference>
<keyword evidence="1" id="KW-0378">Hydrolase</keyword>
<keyword evidence="1" id="KW-0121">Carboxypeptidase</keyword>
<proteinExistence type="predicted"/>
<dbReference type="Proteomes" id="UP000316008">
    <property type="component" value="Unassembled WGS sequence"/>
</dbReference>
<keyword evidence="2" id="KW-1185">Reference proteome</keyword>
<dbReference type="Gene3D" id="2.60.40.10">
    <property type="entry name" value="Immunoglobulins"/>
    <property type="match status" value="1"/>
</dbReference>
<gene>
    <name evidence="1" type="ORF">FO442_05360</name>
</gene>
<protein>
    <submittedName>
        <fullName evidence="1">Carboxypeptidase regulatory-like domain-containing protein</fullName>
    </submittedName>
</protein>
<organism evidence="1 2">
    <name type="scientific">Fluviicola chungangensis</name>
    <dbReference type="NCBI Taxonomy" id="2597671"/>
    <lineage>
        <taxon>Bacteria</taxon>
        <taxon>Pseudomonadati</taxon>
        <taxon>Bacteroidota</taxon>
        <taxon>Flavobacteriia</taxon>
        <taxon>Flavobacteriales</taxon>
        <taxon>Crocinitomicaceae</taxon>
        <taxon>Fluviicola</taxon>
    </lineage>
</organism>
<evidence type="ECO:0000313" key="2">
    <source>
        <dbReference type="Proteomes" id="UP000316008"/>
    </source>
</evidence>
<dbReference type="AlphaFoldDB" id="A0A556N311"/>
<dbReference type="InterPro" id="IPR013783">
    <property type="entry name" value="Ig-like_fold"/>
</dbReference>
<comment type="caution">
    <text evidence="1">The sequence shown here is derived from an EMBL/GenBank/DDBJ whole genome shotgun (WGS) entry which is preliminary data.</text>
</comment>
<dbReference type="GO" id="GO:0004180">
    <property type="term" value="F:carboxypeptidase activity"/>
    <property type="evidence" value="ECO:0007669"/>
    <property type="project" value="UniProtKB-KW"/>
</dbReference>
<sequence>MISRSMLVLAIGAVMIGIGSCRKKEDTIAKIYVLDQNNNRVAGATVELIGEGTNGTVRDPKTATTNEQGEATFNYNDIYQLGQCGVAIFKIKASLGGAVANGIIKVEQEETTEETVFI</sequence>
<dbReference type="RefSeq" id="WP_144332124.1">
    <property type="nucleotide sequence ID" value="NZ_VLPL01000002.1"/>
</dbReference>
<accession>A0A556N311</accession>
<dbReference type="PROSITE" id="PS51257">
    <property type="entry name" value="PROKAR_LIPOPROTEIN"/>
    <property type="match status" value="1"/>
</dbReference>
<reference evidence="1 2" key="1">
    <citation type="submission" date="2019-07" db="EMBL/GenBank/DDBJ databases">
        <authorList>
            <person name="Huq M.A."/>
        </authorList>
    </citation>
    <scope>NUCLEOTIDE SEQUENCE [LARGE SCALE GENOMIC DNA]</scope>
    <source>
        <strain evidence="1 2">MAH-3</strain>
    </source>
</reference>